<sequence length="100" mass="10734">MVEAARILNIEAPDLYIRQSSVPNAYTLAVSGVGSLIARRTARSCAGLEQRELTCDRAALLVAQDPKVVVSVLMKLAGGCPSLSEKLNVDAFLEQARSYI</sequence>
<dbReference type="PANTHER" id="PTHR10120">
    <property type="entry name" value="CAAX PRENYL PROTEASE 1"/>
    <property type="match status" value="1"/>
</dbReference>
<protein>
    <submittedName>
        <fullName evidence="1">Uncharacterized protein</fullName>
    </submittedName>
</protein>
<dbReference type="AlphaFoldDB" id="A0A9J5ZRK9"/>
<accession>A0A9J5ZRK9</accession>
<organism evidence="1 2">
    <name type="scientific">Solanum commersonii</name>
    <name type="common">Commerson's wild potato</name>
    <name type="synonym">Commerson's nightshade</name>
    <dbReference type="NCBI Taxonomy" id="4109"/>
    <lineage>
        <taxon>Eukaryota</taxon>
        <taxon>Viridiplantae</taxon>
        <taxon>Streptophyta</taxon>
        <taxon>Embryophyta</taxon>
        <taxon>Tracheophyta</taxon>
        <taxon>Spermatophyta</taxon>
        <taxon>Magnoliopsida</taxon>
        <taxon>eudicotyledons</taxon>
        <taxon>Gunneridae</taxon>
        <taxon>Pentapetalae</taxon>
        <taxon>asterids</taxon>
        <taxon>lamiids</taxon>
        <taxon>Solanales</taxon>
        <taxon>Solanaceae</taxon>
        <taxon>Solanoideae</taxon>
        <taxon>Solaneae</taxon>
        <taxon>Solanum</taxon>
    </lineage>
</organism>
<evidence type="ECO:0000313" key="2">
    <source>
        <dbReference type="Proteomes" id="UP000824120"/>
    </source>
</evidence>
<name>A0A9J5ZRK9_SOLCO</name>
<gene>
    <name evidence="1" type="ORF">H5410_014563</name>
</gene>
<dbReference type="OrthoDB" id="272500at2759"/>
<proteinExistence type="predicted"/>
<dbReference type="Proteomes" id="UP000824120">
    <property type="component" value="Chromosome 3"/>
</dbReference>
<comment type="caution">
    <text evidence="1">The sequence shown here is derived from an EMBL/GenBank/DDBJ whole genome shotgun (WGS) entry which is preliminary data.</text>
</comment>
<reference evidence="1 2" key="1">
    <citation type="submission" date="2020-09" db="EMBL/GenBank/DDBJ databases">
        <title>De no assembly of potato wild relative species, Solanum commersonii.</title>
        <authorList>
            <person name="Cho K."/>
        </authorList>
    </citation>
    <scope>NUCLEOTIDE SEQUENCE [LARGE SCALE GENOMIC DNA]</scope>
    <source>
        <strain evidence="1">LZ3.2</strain>
        <tissue evidence="1">Leaf</tissue>
    </source>
</reference>
<evidence type="ECO:0000313" key="1">
    <source>
        <dbReference type="EMBL" id="KAG5614739.1"/>
    </source>
</evidence>
<dbReference type="EMBL" id="JACXVP010000003">
    <property type="protein sequence ID" value="KAG5614739.1"/>
    <property type="molecule type" value="Genomic_DNA"/>
</dbReference>
<keyword evidence="2" id="KW-1185">Reference proteome</keyword>